<gene>
    <name evidence="1" type="ORF">NDU88_004945</name>
</gene>
<organism evidence="1 2">
    <name type="scientific">Pleurodeles waltl</name>
    <name type="common">Iberian ribbed newt</name>
    <dbReference type="NCBI Taxonomy" id="8319"/>
    <lineage>
        <taxon>Eukaryota</taxon>
        <taxon>Metazoa</taxon>
        <taxon>Chordata</taxon>
        <taxon>Craniata</taxon>
        <taxon>Vertebrata</taxon>
        <taxon>Euteleostomi</taxon>
        <taxon>Amphibia</taxon>
        <taxon>Batrachia</taxon>
        <taxon>Caudata</taxon>
        <taxon>Salamandroidea</taxon>
        <taxon>Salamandridae</taxon>
        <taxon>Pleurodelinae</taxon>
        <taxon>Pleurodeles</taxon>
    </lineage>
</organism>
<dbReference type="Proteomes" id="UP001066276">
    <property type="component" value="Chromosome 3_2"/>
</dbReference>
<proteinExistence type="predicted"/>
<dbReference type="AlphaFoldDB" id="A0AAV7TU34"/>
<reference evidence="1" key="1">
    <citation type="journal article" date="2022" name="bioRxiv">
        <title>Sequencing and chromosome-scale assembly of the giantPleurodeles waltlgenome.</title>
        <authorList>
            <person name="Brown T."/>
            <person name="Elewa A."/>
            <person name="Iarovenko S."/>
            <person name="Subramanian E."/>
            <person name="Araus A.J."/>
            <person name="Petzold A."/>
            <person name="Susuki M."/>
            <person name="Suzuki K.-i.T."/>
            <person name="Hayashi T."/>
            <person name="Toyoda A."/>
            <person name="Oliveira C."/>
            <person name="Osipova E."/>
            <person name="Leigh N.D."/>
            <person name="Simon A."/>
            <person name="Yun M.H."/>
        </authorList>
    </citation>
    <scope>NUCLEOTIDE SEQUENCE</scope>
    <source>
        <strain evidence="1">20211129_DDA</strain>
        <tissue evidence="1">Liver</tissue>
    </source>
</reference>
<name>A0AAV7TU34_PLEWA</name>
<keyword evidence="2" id="KW-1185">Reference proteome</keyword>
<protein>
    <submittedName>
        <fullName evidence="1">Uncharacterized protein</fullName>
    </submittedName>
</protein>
<evidence type="ECO:0000313" key="2">
    <source>
        <dbReference type="Proteomes" id="UP001066276"/>
    </source>
</evidence>
<dbReference type="EMBL" id="JANPWB010000006">
    <property type="protein sequence ID" value="KAJ1179711.1"/>
    <property type="molecule type" value="Genomic_DNA"/>
</dbReference>
<evidence type="ECO:0000313" key="1">
    <source>
        <dbReference type="EMBL" id="KAJ1179711.1"/>
    </source>
</evidence>
<comment type="caution">
    <text evidence="1">The sequence shown here is derived from an EMBL/GenBank/DDBJ whole genome shotgun (WGS) entry which is preliminary data.</text>
</comment>
<sequence>MSLSCQVLPCETLVETILPSKARRGEINGSVCICERAHRVKLVAVVTAAAGTLAWLHLHGNLFVETETYRVRLSAFLYLPGKVFVRTLTEPEGAILAHFSRVVLRSGCPTL</sequence>
<accession>A0AAV7TU34</accession>